<evidence type="ECO:0000313" key="2">
    <source>
        <dbReference type="Proteomes" id="UP000821845"/>
    </source>
</evidence>
<organism evidence="1 2">
    <name type="scientific">Hyalomma asiaticum</name>
    <name type="common">Tick</name>
    <dbReference type="NCBI Taxonomy" id="266040"/>
    <lineage>
        <taxon>Eukaryota</taxon>
        <taxon>Metazoa</taxon>
        <taxon>Ecdysozoa</taxon>
        <taxon>Arthropoda</taxon>
        <taxon>Chelicerata</taxon>
        <taxon>Arachnida</taxon>
        <taxon>Acari</taxon>
        <taxon>Parasitiformes</taxon>
        <taxon>Ixodida</taxon>
        <taxon>Ixodoidea</taxon>
        <taxon>Ixodidae</taxon>
        <taxon>Hyalomminae</taxon>
        <taxon>Hyalomma</taxon>
    </lineage>
</organism>
<sequence length="122" mass="12982">MGQAGFLGMPGAILKRCRLCDGGDGVLSLTLCRSKHHFGRSQKKGRCIKPNGAAAAWWERAPTLPDNAIVREDASLSVCGMDSNHMSHASTDDIINGGAREMASPDSVHLADYDCVDAIGNR</sequence>
<dbReference type="Proteomes" id="UP000821845">
    <property type="component" value="Chromosome 2"/>
</dbReference>
<reference evidence="1" key="1">
    <citation type="submission" date="2020-05" db="EMBL/GenBank/DDBJ databases">
        <title>Large-scale comparative analyses of tick genomes elucidate their genetic diversity and vector capacities.</title>
        <authorList>
            <person name="Jia N."/>
            <person name="Wang J."/>
            <person name="Shi W."/>
            <person name="Du L."/>
            <person name="Sun Y."/>
            <person name="Zhan W."/>
            <person name="Jiang J."/>
            <person name="Wang Q."/>
            <person name="Zhang B."/>
            <person name="Ji P."/>
            <person name="Sakyi L.B."/>
            <person name="Cui X."/>
            <person name="Yuan T."/>
            <person name="Jiang B."/>
            <person name="Yang W."/>
            <person name="Lam T.T.-Y."/>
            <person name="Chang Q."/>
            <person name="Ding S."/>
            <person name="Wang X."/>
            <person name="Zhu J."/>
            <person name="Ruan X."/>
            <person name="Zhao L."/>
            <person name="Wei J."/>
            <person name="Que T."/>
            <person name="Du C."/>
            <person name="Cheng J."/>
            <person name="Dai P."/>
            <person name="Han X."/>
            <person name="Huang E."/>
            <person name="Gao Y."/>
            <person name="Liu J."/>
            <person name="Shao H."/>
            <person name="Ye R."/>
            <person name="Li L."/>
            <person name="Wei W."/>
            <person name="Wang X."/>
            <person name="Wang C."/>
            <person name="Yang T."/>
            <person name="Huo Q."/>
            <person name="Li W."/>
            <person name="Guo W."/>
            <person name="Chen H."/>
            <person name="Zhou L."/>
            <person name="Ni X."/>
            <person name="Tian J."/>
            <person name="Zhou Y."/>
            <person name="Sheng Y."/>
            <person name="Liu T."/>
            <person name="Pan Y."/>
            <person name="Xia L."/>
            <person name="Li J."/>
            <person name="Zhao F."/>
            <person name="Cao W."/>
        </authorList>
    </citation>
    <scope>NUCLEOTIDE SEQUENCE</scope>
    <source>
        <strain evidence="1">Hyas-2018</strain>
    </source>
</reference>
<comment type="caution">
    <text evidence="1">The sequence shown here is derived from an EMBL/GenBank/DDBJ whole genome shotgun (WGS) entry which is preliminary data.</text>
</comment>
<name>A0ACB7SUD5_HYAAI</name>
<accession>A0ACB7SUD5</accession>
<protein>
    <submittedName>
        <fullName evidence="1">Uncharacterized protein</fullName>
    </submittedName>
</protein>
<gene>
    <name evidence="1" type="ORF">HPB50_009620</name>
</gene>
<evidence type="ECO:0000313" key="1">
    <source>
        <dbReference type="EMBL" id="KAH6938473.1"/>
    </source>
</evidence>
<dbReference type="EMBL" id="CM023482">
    <property type="protein sequence ID" value="KAH6938473.1"/>
    <property type="molecule type" value="Genomic_DNA"/>
</dbReference>
<keyword evidence="2" id="KW-1185">Reference proteome</keyword>
<proteinExistence type="predicted"/>